<keyword evidence="4" id="KW-0808">Transferase</keyword>
<dbReference type="EMBL" id="BAABJK010000004">
    <property type="protein sequence ID" value="GAA4966508.1"/>
    <property type="molecule type" value="Genomic_DNA"/>
</dbReference>
<evidence type="ECO:0000256" key="8">
    <source>
        <dbReference type="SAM" id="Phobius"/>
    </source>
</evidence>
<name>A0ABP9HBG7_9FLAO</name>
<keyword evidence="5 8" id="KW-0812">Transmembrane</keyword>
<comment type="subcellular location">
    <subcellularLocation>
        <location evidence="1">Cell membrane</location>
        <topology evidence="1">Multi-pass membrane protein</topology>
    </subcellularLocation>
</comment>
<dbReference type="InterPro" id="IPR050297">
    <property type="entry name" value="LipidA_mod_glycosyltrf_83"/>
</dbReference>
<feature type="transmembrane region" description="Helical" evidence="8">
    <location>
        <begin position="357"/>
        <end position="388"/>
    </location>
</feature>
<evidence type="ECO:0000256" key="7">
    <source>
        <dbReference type="ARBA" id="ARBA00023136"/>
    </source>
</evidence>
<evidence type="ECO:0000256" key="4">
    <source>
        <dbReference type="ARBA" id="ARBA00022679"/>
    </source>
</evidence>
<evidence type="ECO:0000313" key="10">
    <source>
        <dbReference type="Proteomes" id="UP001501692"/>
    </source>
</evidence>
<feature type="transmembrane region" description="Helical" evidence="8">
    <location>
        <begin position="110"/>
        <end position="127"/>
    </location>
</feature>
<evidence type="ECO:0000256" key="3">
    <source>
        <dbReference type="ARBA" id="ARBA00022676"/>
    </source>
</evidence>
<keyword evidence="10" id="KW-1185">Reference proteome</keyword>
<keyword evidence="2" id="KW-1003">Cell membrane</keyword>
<evidence type="ECO:0000256" key="1">
    <source>
        <dbReference type="ARBA" id="ARBA00004651"/>
    </source>
</evidence>
<evidence type="ECO:0000313" key="9">
    <source>
        <dbReference type="EMBL" id="GAA4966508.1"/>
    </source>
</evidence>
<accession>A0ABP9HBG7</accession>
<feature type="transmembrane region" description="Helical" evidence="8">
    <location>
        <begin position="60"/>
        <end position="77"/>
    </location>
</feature>
<feature type="transmembrane region" description="Helical" evidence="8">
    <location>
        <begin position="320"/>
        <end position="345"/>
    </location>
</feature>
<organism evidence="9 10">
    <name type="scientific">Algibacter aquimarinus</name>
    <dbReference type="NCBI Taxonomy" id="1136748"/>
    <lineage>
        <taxon>Bacteria</taxon>
        <taxon>Pseudomonadati</taxon>
        <taxon>Bacteroidota</taxon>
        <taxon>Flavobacteriia</taxon>
        <taxon>Flavobacteriales</taxon>
        <taxon>Flavobacteriaceae</taxon>
        <taxon>Algibacter</taxon>
    </lineage>
</organism>
<gene>
    <name evidence="9" type="ORF">GCM10023315_14750</name>
</gene>
<keyword evidence="6 8" id="KW-1133">Transmembrane helix</keyword>
<keyword evidence="3" id="KW-0328">Glycosyltransferase</keyword>
<evidence type="ECO:0000256" key="5">
    <source>
        <dbReference type="ARBA" id="ARBA00022692"/>
    </source>
</evidence>
<feature type="transmembrane region" description="Helical" evidence="8">
    <location>
        <begin position="134"/>
        <end position="167"/>
    </location>
</feature>
<evidence type="ECO:0000256" key="6">
    <source>
        <dbReference type="ARBA" id="ARBA00022989"/>
    </source>
</evidence>
<feature type="transmembrane region" description="Helical" evidence="8">
    <location>
        <begin position="173"/>
        <end position="190"/>
    </location>
</feature>
<comment type="caution">
    <text evidence="9">The sequence shown here is derived from an EMBL/GenBank/DDBJ whole genome shotgun (WGS) entry which is preliminary data.</text>
</comment>
<reference evidence="10" key="1">
    <citation type="journal article" date="2019" name="Int. J. Syst. Evol. Microbiol.">
        <title>The Global Catalogue of Microorganisms (GCM) 10K type strain sequencing project: providing services to taxonomists for standard genome sequencing and annotation.</title>
        <authorList>
            <consortium name="The Broad Institute Genomics Platform"/>
            <consortium name="The Broad Institute Genome Sequencing Center for Infectious Disease"/>
            <person name="Wu L."/>
            <person name="Ma J."/>
        </authorList>
    </citation>
    <scope>NUCLEOTIDE SEQUENCE [LARGE SCALE GENOMIC DNA]</scope>
    <source>
        <strain evidence="10">JCM 18287</strain>
    </source>
</reference>
<dbReference type="PANTHER" id="PTHR33908:SF11">
    <property type="entry name" value="MEMBRANE PROTEIN"/>
    <property type="match status" value="1"/>
</dbReference>
<sequence>MKDSYEYYNLAENIKNNFSFYCGDLDLTIYAENYSKRPPLYAIFILISSFLLHSKVSVLIIQNAISILSIILCLNIFKNYYTQINNKILTIFLVTSISQFIYSNYLMSEILFQFLIVILCYLFHKIVTEKKIFYLIFFQLIIVLLFLTKPVFYLFIFPNIFLCFWFSKHIKKAYFFSLIPIMVVLLYMNWNYNRTGSFEYSSIQNINLKSYNLYYFNVSKYGVDYAQKTDSIITKEAQNQKTYKEKQNKIKTLSLQYLQKDWLSYSIAHAKGSFRMLIDPGRFDVYNFFEFKNKSQVGFLKHLNSDGVSGAYNYFIKQPLIILILIPIVLLLNVFKLIGFVLFWLKNYNKTSPTCWFMLALIVYIFLLTGIIGASRFMIPVLPLYLLFSTLGFSKKHIKGFTI</sequence>
<dbReference type="Proteomes" id="UP001501692">
    <property type="component" value="Unassembled WGS sequence"/>
</dbReference>
<dbReference type="PANTHER" id="PTHR33908">
    <property type="entry name" value="MANNOSYLTRANSFERASE YKCB-RELATED"/>
    <property type="match status" value="1"/>
</dbReference>
<evidence type="ECO:0008006" key="11">
    <source>
        <dbReference type="Google" id="ProtNLM"/>
    </source>
</evidence>
<proteinExistence type="predicted"/>
<evidence type="ECO:0000256" key="2">
    <source>
        <dbReference type="ARBA" id="ARBA00022475"/>
    </source>
</evidence>
<keyword evidence="7 8" id="KW-0472">Membrane</keyword>
<protein>
    <recommendedName>
        <fullName evidence="11">Glycosyltransferase RgtA/B/C/D-like domain-containing protein</fullName>
    </recommendedName>
</protein>